<keyword evidence="3" id="KW-0012">Acyltransferase</keyword>
<dbReference type="InterPro" id="IPR023213">
    <property type="entry name" value="CAT-like_dom_sf"/>
</dbReference>
<evidence type="ECO:0000313" key="5">
    <source>
        <dbReference type="Proteomes" id="UP001552299"/>
    </source>
</evidence>
<dbReference type="PANTHER" id="PTHR31642">
    <property type="entry name" value="TRICHOTHECENE 3-O-ACETYLTRANSFERASE"/>
    <property type="match status" value="1"/>
</dbReference>
<dbReference type="Gene3D" id="3.30.559.10">
    <property type="entry name" value="Chloramphenicol acetyltransferase-like domain"/>
    <property type="match status" value="2"/>
</dbReference>
<protein>
    <recommendedName>
        <fullName evidence="6">Omega-hydroxypalmitate O-feruloyl transferase</fullName>
    </recommendedName>
</protein>
<sequence length="449" mass="49904">MNLFPFYNNPPVLVFENTMSKSIKIPDCYYPKEAALVTPTGQTPDHTIYLSNLDDQIFLRFSIKYLYLFKRGVGVESLKASLSKVLTDYYPLAGRLKASTQNGEKLELDCNSEGALFAEAYVSISVDQFLEGSRRPNISWRKLLYRVEAESFIGIPPLVIQVTHLACGGMILCTAISHCLCDGIGTAQFLQAWAHITTKPDTTLPISPFHGRHMLKPRNPTQVTSSHPEFTYAASQEPVSVLLSQFLQCQQLVPVSATFTFSQILKIKKLCIPSLKCTSFEALAAHVWRSWAMALDLPPSLPVKLLFSVNVRNKLKPGLPRGFYGNGFVLACAESLVDQLVSSNGHYSVKLVKEAKESVSDERVRSVIDLLDERKGKPDLSASLVISQWSKLGLEDLDFGEGRALHMGPLASEIYCIFLPVVGDFYGFTVLMSVPEKAAAKFEQFLNLY</sequence>
<dbReference type="EMBL" id="JANQDX010000019">
    <property type="protein sequence ID" value="KAL0904444.1"/>
    <property type="molecule type" value="Genomic_DNA"/>
</dbReference>
<dbReference type="Pfam" id="PF02458">
    <property type="entry name" value="Transferase"/>
    <property type="match status" value="1"/>
</dbReference>
<dbReference type="Proteomes" id="UP001552299">
    <property type="component" value="Unassembled WGS sequence"/>
</dbReference>
<evidence type="ECO:0000256" key="1">
    <source>
        <dbReference type="ARBA" id="ARBA00009861"/>
    </source>
</evidence>
<name>A0ABD0TXJ6_DENTH</name>
<keyword evidence="5" id="KW-1185">Reference proteome</keyword>
<accession>A0ABD0TXJ6</accession>
<evidence type="ECO:0000256" key="2">
    <source>
        <dbReference type="ARBA" id="ARBA00022679"/>
    </source>
</evidence>
<organism evidence="4 5">
    <name type="scientific">Dendrobium thyrsiflorum</name>
    <name type="common">Pinecone-like raceme dendrobium</name>
    <name type="synonym">Orchid</name>
    <dbReference type="NCBI Taxonomy" id="117978"/>
    <lineage>
        <taxon>Eukaryota</taxon>
        <taxon>Viridiplantae</taxon>
        <taxon>Streptophyta</taxon>
        <taxon>Embryophyta</taxon>
        <taxon>Tracheophyta</taxon>
        <taxon>Spermatophyta</taxon>
        <taxon>Magnoliopsida</taxon>
        <taxon>Liliopsida</taxon>
        <taxon>Asparagales</taxon>
        <taxon>Orchidaceae</taxon>
        <taxon>Epidendroideae</taxon>
        <taxon>Malaxideae</taxon>
        <taxon>Dendrobiinae</taxon>
        <taxon>Dendrobium</taxon>
    </lineage>
</organism>
<dbReference type="InterPro" id="IPR050317">
    <property type="entry name" value="Plant_Fungal_Acyltransferase"/>
</dbReference>
<comment type="similarity">
    <text evidence="1">Belongs to the plant acyltransferase family.</text>
</comment>
<evidence type="ECO:0000256" key="3">
    <source>
        <dbReference type="ARBA" id="ARBA00023315"/>
    </source>
</evidence>
<evidence type="ECO:0008006" key="6">
    <source>
        <dbReference type="Google" id="ProtNLM"/>
    </source>
</evidence>
<dbReference type="AlphaFoldDB" id="A0ABD0TXJ6"/>
<proteinExistence type="inferred from homology"/>
<dbReference type="GO" id="GO:0016746">
    <property type="term" value="F:acyltransferase activity"/>
    <property type="evidence" value="ECO:0007669"/>
    <property type="project" value="UniProtKB-KW"/>
</dbReference>
<reference evidence="4 5" key="1">
    <citation type="journal article" date="2024" name="Plant Biotechnol. J.">
        <title>Dendrobium thyrsiflorum genome and its molecular insights into genes involved in important horticultural traits.</title>
        <authorList>
            <person name="Chen B."/>
            <person name="Wang J.Y."/>
            <person name="Zheng P.J."/>
            <person name="Li K.L."/>
            <person name="Liang Y.M."/>
            <person name="Chen X.F."/>
            <person name="Zhang C."/>
            <person name="Zhao X."/>
            <person name="He X."/>
            <person name="Zhang G.Q."/>
            <person name="Liu Z.J."/>
            <person name="Xu Q."/>
        </authorList>
    </citation>
    <scope>NUCLEOTIDE SEQUENCE [LARGE SCALE GENOMIC DNA]</scope>
    <source>
        <strain evidence="4">GZMU011</strain>
    </source>
</reference>
<keyword evidence="2" id="KW-0808">Transferase</keyword>
<dbReference type="PANTHER" id="PTHR31642:SF5">
    <property type="entry name" value="OS01G0104900 PROTEIN"/>
    <property type="match status" value="1"/>
</dbReference>
<evidence type="ECO:0000313" key="4">
    <source>
        <dbReference type="EMBL" id="KAL0904444.1"/>
    </source>
</evidence>
<comment type="caution">
    <text evidence="4">The sequence shown here is derived from an EMBL/GenBank/DDBJ whole genome shotgun (WGS) entry which is preliminary data.</text>
</comment>
<gene>
    <name evidence="4" type="ORF">M5K25_026557</name>
</gene>